<dbReference type="GO" id="GO:0006508">
    <property type="term" value="P:proteolysis"/>
    <property type="evidence" value="ECO:0007669"/>
    <property type="project" value="InterPro"/>
</dbReference>
<keyword evidence="7" id="KW-1185">Reference proteome</keyword>
<evidence type="ECO:0000313" key="7">
    <source>
        <dbReference type="Proteomes" id="UP000887116"/>
    </source>
</evidence>
<feature type="domain" description="Disintegrin" evidence="4">
    <location>
        <begin position="395"/>
        <end position="483"/>
    </location>
</feature>
<dbReference type="Gene3D" id="4.10.70.10">
    <property type="entry name" value="Disintegrin domain"/>
    <property type="match status" value="1"/>
</dbReference>
<reference evidence="6" key="1">
    <citation type="submission" date="2020-07" db="EMBL/GenBank/DDBJ databases">
        <title>Multicomponent nature underlies the extraordinary mechanical properties of spider dragline silk.</title>
        <authorList>
            <person name="Kono N."/>
            <person name="Nakamura H."/>
            <person name="Mori M."/>
            <person name="Yoshida Y."/>
            <person name="Ohtoshi R."/>
            <person name="Malay A.D."/>
            <person name="Moran D.A.P."/>
            <person name="Tomita M."/>
            <person name="Numata K."/>
            <person name="Arakawa K."/>
        </authorList>
    </citation>
    <scope>NUCLEOTIDE SEQUENCE</scope>
</reference>
<dbReference type="InterPro" id="IPR006586">
    <property type="entry name" value="ADAM_Cys-rich"/>
</dbReference>
<dbReference type="Pfam" id="PF00200">
    <property type="entry name" value="Disintegrin"/>
    <property type="match status" value="1"/>
</dbReference>
<keyword evidence="3" id="KW-0862">Zinc</keyword>
<dbReference type="PANTHER" id="PTHR11905:SF237">
    <property type="entry name" value="MIND-MELD, ISOFORM J"/>
    <property type="match status" value="1"/>
</dbReference>
<evidence type="ECO:0000313" key="6">
    <source>
        <dbReference type="EMBL" id="GFR10399.1"/>
    </source>
</evidence>
<keyword evidence="3" id="KW-0479">Metal-binding</keyword>
<sequence length="549" mass="61472">MKLLSNGLRVLLQNPHNQELITHLGTRYEIVNPVQIRQEWGRRLSTRVANVNGTATHLQQTSLFIETFEYKLYLDLELNTNLFPSTLVQFIYEKEGPPIALQELPENCYYHATVRNYPDASAAFYTCNGMRGIIFLENKVFLLHPLQGNHSDNYPHLLYHYTPDQVLNCANTDAVKSPLQNILQSLPEEKVLQRNKFIEIAVVIDQTLFEKYDLPEREVIASTIEAINYADLIFRPLNTSVSVVFIEIWKEDQMEMDIDISKSLAEFQEYVDRRIKRISIDAAHLLSGIHFNGNNQGIANLDTICTASAVGLTKVEDVFQPHSTSIILSHLIGHNLGMEHDQSNCDCSKGPPCIMTNTIPYFTSTAFSGCSIQKYFKTLNQGYGACLFNMPTLRLSICGNSILEEPEECDCGPPEECAKHDPCCDPVTCRLIKHAECSSGSCCKNCKLLSSDHLCRTSEGECDIPEFCDGKNGQCPDDLFKKNGAICSGGLGYCFQGQCPLLKTQCQNIWGEDAENANAACFERLNILGTPNGNCGYDNKGDIRKCAIE</sequence>
<dbReference type="PROSITE" id="PS00427">
    <property type="entry name" value="DISINTEGRIN_1"/>
    <property type="match status" value="1"/>
</dbReference>
<dbReference type="Proteomes" id="UP000887116">
    <property type="component" value="Unassembled WGS sequence"/>
</dbReference>
<organism evidence="6 7">
    <name type="scientific">Trichonephila clavata</name>
    <name type="common">Joro spider</name>
    <name type="synonym">Nephila clavata</name>
    <dbReference type="NCBI Taxonomy" id="2740835"/>
    <lineage>
        <taxon>Eukaryota</taxon>
        <taxon>Metazoa</taxon>
        <taxon>Ecdysozoa</taxon>
        <taxon>Arthropoda</taxon>
        <taxon>Chelicerata</taxon>
        <taxon>Arachnida</taxon>
        <taxon>Araneae</taxon>
        <taxon>Araneomorphae</taxon>
        <taxon>Entelegynae</taxon>
        <taxon>Araneoidea</taxon>
        <taxon>Nephilidae</taxon>
        <taxon>Trichonephila</taxon>
    </lineage>
</organism>
<dbReference type="Gene3D" id="3.40.390.10">
    <property type="entry name" value="Collagenase (Catalytic Domain)"/>
    <property type="match status" value="1"/>
</dbReference>
<dbReference type="InterPro" id="IPR001762">
    <property type="entry name" value="Disintegrin_dom"/>
</dbReference>
<dbReference type="EMBL" id="BMAO01036405">
    <property type="protein sequence ID" value="GFR10399.1"/>
    <property type="molecule type" value="Genomic_DNA"/>
</dbReference>
<evidence type="ECO:0000259" key="5">
    <source>
        <dbReference type="PROSITE" id="PS50215"/>
    </source>
</evidence>
<evidence type="ECO:0000259" key="4">
    <source>
        <dbReference type="PROSITE" id="PS50214"/>
    </source>
</evidence>
<evidence type="ECO:0000256" key="3">
    <source>
        <dbReference type="PROSITE-ProRule" id="PRU00276"/>
    </source>
</evidence>
<dbReference type="SUPFAM" id="SSF57552">
    <property type="entry name" value="Blood coagulation inhibitor (disintegrin)"/>
    <property type="match status" value="1"/>
</dbReference>
<dbReference type="InterPro" id="IPR036436">
    <property type="entry name" value="Disintegrin_dom_sf"/>
</dbReference>
<feature type="domain" description="Peptidase M12B" evidence="5">
    <location>
        <begin position="196"/>
        <end position="391"/>
    </location>
</feature>
<dbReference type="AlphaFoldDB" id="A0A8X6HVI5"/>
<dbReference type="CDD" id="cd04269">
    <property type="entry name" value="ZnMc_adamalysin_II_like"/>
    <property type="match status" value="1"/>
</dbReference>
<keyword evidence="1 2" id="KW-1015">Disulfide bond</keyword>
<name>A0A8X6HVI5_TRICU</name>
<dbReference type="FunFam" id="3.40.390.10:FF:000002">
    <property type="entry name" value="Disintegrin and metalloproteinase domain-containing protein 22"/>
    <property type="match status" value="1"/>
</dbReference>
<accession>A0A8X6HVI5</accession>
<feature type="disulfide bond" evidence="2">
    <location>
        <begin position="455"/>
        <end position="475"/>
    </location>
</feature>
<feature type="binding site" evidence="3">
    <location>
        <position position="334"/>
    </location>
    <ligand>
        <name>Zn(2+)</name>
        <dbReference type="ChEBI" id="CHEBI:29105"/>
        <note>catalytic</note>
    </ligand>
</feature>
<dbReference type="FunFam" id="4.10.70.10:FF:000001">
    <property type="entry name" value="Disintegrin and metalloproteinase domain-containing protein 22"/>
    <property type="match status" value="1"/>
</dbReference>
<evidence type="ECO:0000256" key="1">
    <source>
        <dbReference type="ARBA" id="ARBA00023157"/>
    </source>
</evidence>
<feature type="binding site" evidence="3">
    <location>
        <position position="340"/>
    </location>
    <ligand>
        <name>Zn(2+)</name>
        <dbReference type="ChEBI" id="CHEBI:29105"/>
        <note>catalytic</note>
    </ligand>
</feature>
<evidence type="ECO:0000256" key="2">
    <source>
        <dbReference type="PROSITE-ProRule" id="PRU00068"/>
    </source>
</evidence>
<dbReference type="InterPro" id="IPR002870">
    <property type="entry name" value="Peptidase_M12B_N"/>
</dbReference>
<comment type="caution">
    <text evidence="3">Lacks conserved residue(s) required for the propagation of feature annotation.</text>
</comment>
<dbReference type="GO" id="GO:0004222">
    <property type="term" value="F:metalloendopeptidase activity"/>
    <property type="evidence" value="ECO:0007669"/>
    <property type="project" value="InterPro"/>
</dbReference>
<dbReference type="InterPro" id="IPR018358">
    <property type="entry name" value="Disintegrin_CS"/>
</dbReference>
<protein>
    <submittedName>
        <fullName evidence="6">Disintegrin and metalloproteinase domain-containing protein 28</fullName>
    </submittedName>
</protein>
<dbReference type="Pfam" id="PF08516">
    <property type="entry name" value="ADAM_CR"/>
    <property type="match status" value="1"/>
</dbReference>
<dbReference type="InterPro" id="IPR034027">
    <property type="entry name" value="Reprolysin_adamalysin"/>
</dbReference>
<dbReference type="OrthoDB" id="6425579at2759"/>
<dbReference type="SMART" id="SM00608">
    <property type="entry name" value="ACR"/>
    <property type="match status" value="1"/>
</dbReference>
<proteinExistence type="predicted"/>
<dbReference type="PROSITE" id="PS50215">
    <property type="entry name" value="ADAM_MEPRO"/>
    <property type="match status" value="1"/>
</dbReference>
<dbReference type="PANTHER" id="PTHR11905">
    <property type="entry name" value="ADAM A DISINTEGRIN AND METALLOPROTEASE DOMAIN"/>
    <property type="match status" value="1"/>
</dbReference>
<dbReference type="PROSITE" id="PS50214">
    <property type="entry name" value="DISINTEGRIN_2"/>
    <property type="match status" value="1"/>
</dbReference>
<dbReference type="SUPFAM" id="SSF55486">
    <property type="entry name" value="Metalloproteases ('zincins'), catalytic domain"/>
    <property type="match status" value="1"/>
</dbReference>
<dbReference type="Pfam" id="PF01562">
    <property type="entry name" value="Pep_M12B_propep"/>
    <property type="match status" value="1"/>
</dbReference>
<comment type="caution">
    <text evidence="6">The sequence shown here is derived from an EMBL/GenBank/DDBJ whole genome shotgun (WGS) entry which is preliminary data.</text>
</comment>
<dbReference type="InterPro" id="IPR024079">
    <property type="entry name" value="MetalloPept_cat_dom_sf"/>
</dbReference>
<feature type="binding site" evidence="3">
    <location>
        <position position="330"/>
    </location>
    <ligand>
        <name>Zn(2+)</name>
        <dbReference type="ChEBI" id="CHEBI:29105"/>
        <note>catalytic</note>
    </ligand>
</feature>
<dbReference type="GO" id="GO:0046872">
    <property type="term" value="F:metal ion binding"/>
    <property type="evidence" value="ECO:0007669"/>
    <property type="project" value="UniProtKB-KW"/>
</dbReference>
<dbReference type="Pfam" id="PF01421">
    <property type="entry name" value="Reprolysin"/>
    <property type="match status" value="1"/>
</dbReference>
<gene>
    <name evidence="6" type="primary">ADAM28</name>
    <name evidence="6" type="ORF">TNCT_145331</name>
</gene>
<dbReference type="InterPro" id="IPR001590">
    <property type="entry name" value="Peptidase_M12B"/>
</dbReference>
<dbReference type="SMART" id="SM00050">
    <property type="entry name" value="DISIN"/>
    <property type="match status" value="1"/>
</dbReference>